<reference evidence="2" key="1">
    <citation type="journal article" date="2022" name="Int. J. Mol. Sci.">
        <title>Draft Genome of Tanacetum Coccineum: Genomic Comparison of Closely Related Tanacetum-Family Plants.</title>
        <authorList>
            <person name="Yamashiro T."/>
            <person name="Shiraishi A."/>
            <person name="Nakayama K."/>
            <person name="Satake H."/>
        </authorList>
    </citation>
    <scope>NUCLEOTIDE SEQUENCE</scope>
</reference>
<feature type="compositionally biased region" description="Basic and acidic residues" evidence="1">
    <location>
        <begin position="266"/>
        <end position="275"/>
    </location>
</feature>
<dbReference type="Proteomes" id="UP001151760">
    <property type="component" value="Unassembled WGS sequence"/>
</dbReference>
<reference evidence="2" key="2">
    <citation type="submission" date="2022-01" db="EMBL/GenBank/DDBJ databases">
        <authorList>
            <person name="Yamashiro T."/>
            <person name="Shiraishi A."/>
            <person name="Satake H."/>
            <person name="Nakayama K."/>
        </authorList>
    </citation>
    <scope>NUCLEOTIDE SEQUENCE</scope>
</reference>
<organism evidence="2 3">
    <name type="scientific">Tanacetum coccineum</name>
    <dbReference type="NCBI Taxonomy" id="301880"/>
    <lineage>
        <taxon>Eukaryota</taxon>
        <taxon>Viridiplantae</taxon>
        <taxon>Streptophyta</taxon>
        <taxon>Embryophyta</taxon>
        <taxon>Tracheophyta</taxon>
        <taxon>Spermatophyta</taxon>
        <taxon>Magnoliopsida</taxon>
        <taxon>eudicotyledons</taxon>
        <taxon>Gunneridae</taxon>
        <taxon>Pentapetalae</taxon>
        <taxon>asterids</taxon>
        <taxon>campanulids</taxon>
        <taxon>Asterales</taxon>
        <taxon>Asteraceae</taxon>
        <taxon>Asteroideae</taxon>
        <taxon>Anthemideae</taxon>
        <taxon>Anthemidinae</taxon>
        <taxon>Tanacetum</taxon>
    </lineage>
</organism>
<feature type="compositionally biased region" description="Basic and acidic residues" evidence="1">
    <location>
        <begin position="219"/>
        <end position="254"/>
    </location>
</feature>
<feature type="compositionally biased region" description="Basic and acidic residues" evidence="1">
    <location>
        <begin position="72"/>
        <end position="83"/>
    </location>
</feature>
<feature type="compositionally biased region" description="Basic and acidic residues" evidence="1">
    <location>
        <begin position="165"/>
        <end position="210"/>
    </location>
</feature>
<dbReference type="EMBL" id="BQNB010011168">
    <property type="protein sequence ID" value="GJS87055.1"/>
    <property type="molecule type" value="Genomic_DNA"/>
</dbReference>
<evidence type="ECO:0000313" key="3">
    <source>
        <dbReference type="Proteomes" id="UP001151760"/>
    </source>
</evidence>
<proteinExistence type="predicted"/>
<evidence type="ECO:0000256" key="1">
    <source>
        <dbReference type="SAM" id="MobiDB-lite"/>
    </source>
</evidence>
<gene>
    <name evidence="2" type="ORF">Tco_0769691</name>
</gene>
<feature type="compositionally biased region" description="Basic and acidic residues" evidence="1">
    <location>
        <begin position="135"/>
        <end position="145"/>
    </location>
</feature>
<accession>A0ABQ4ZDE3</accession>
<keyword evidence="3" id="KW-1185">Reference proteome</keyword>
<name>A0ABQ4ZDE3_9ASTR</name>
<evidence type="ECO:0000313" key="2">
    <source>
        <dbReference type="EMBL" id="GJS87055.1"/>
    </source>
</evidence>
<feature type="compositionally biased region" description="Polar residues" evidence="1">
    <location>
        <begin position="14"/>
        <end position="30"/>
    </location>
</feature>
<feature type="compositionally biased region" description="Acidic residues" evidence="1">
    <location>
        <begin position="255"/>
        <end position="265"/>
    </location>
</feature>
<protein>
    <submittedName>
        <fullName evidence="2">Uncharacterized protein</fullName>
    </submittedName>
</protein>
<feature type="region of interest" description="Disordered" evidence="1">
    <location>
        <begin position="1"/>
        <end position="153"/>
    </location>
</feature>
<comment type="caution">
    <text evidence="2">The sequence shown here is derived from an EMBL/GenBank/DDBJ whole genome shotgun (WGS) entry which is preliminary data.</text>
</comment>
<feature type="compositionally biased region" description="Polar residues" evidence="1">
    <location>
        <begin position="119"/>
        <end position="133"/>
    </location>
</feature>
<feature type="compositionally biased region" description="Basic residues" evidence="1">
    <location>
        <begin position="42"/>
        <end position="54"/>
    </location>
</feature>
<sequence>MLIQPQADVGEGSRQPSKPQHTSTTASPSNIEPIPTVASSSHLKKTHKHRKTKRKATEISQFSGPTILVADETVHEEMGDSMERAATTTASLDAEQDIGRQDTILGDRPAQTRFERLSKQSNDPPLSRVNTLGSGEDKESQEVEKKKKARTPQLKRRLFKVRIECSADKSLSDQEDASKQERNIAELDQDERISFDQDMSKLRKPSESGTRKTVPPPQHDPKDKGKAKMIELENPSKKKDQINFDEEMAKRLAEELEAELEEEERMQDKEKKRLT</sequence>
<feature type="region of interest" description="Disordered" evidence="1">
    <location>
        <begin position="165"/>
        <end position="275"/>
    </location>
</feature>